<dbReference type="AlphaFoldDB" id="A0A2Z5FW49"/>
<evidence type="ECO:0000256" key="7">
    <source>
        <dbReference type="SAM" id="Phobius"/>
    </source>
</evidence>
<dbReference type="PANTHER" id="PTHR30572:SF4">
    <property type="entry name" value="ABC TRANSPORTER PERMEASE YTRF"/>
    <property type="match status" value="1"/>
</dbReference>
<feature type="domain" description="ABC3 transporter permease C-terminal" evidence="8">
    <location>
        <begin position="275"/>
        <end position="392"/>
    </location>
</feature>
<keyword evidence="5 7" id="KW-0472">Membrane</keyword>
<feature type="transmembrane region" description="Helical" evidence="7">
    <location>
        <begin position="317"/>
        <end position="338"/>
    </location>
</feature>
<feature type="transmembrane region" description="Helical" evidence="7">
    <location>
        <begin position="20"/>
        <end position="43"/>
    </location>
</feature>
<dbReference type="InterPro" id="IPR025857">
    <property type="entry name" value="MacB_PCD"/>
</dbReference>
<evidence type="ECO:0000256" key="4">
    <source>
        <dbReference type="ARBA" id="ARBA00022989"/>
    </source>
</evidence>
<evidence type="ECO:0000259" key="8">
    <source>
        <dbReference type="Pfam" id="PF02687"/>
    </source>
</evidence>
<dbReference type="NCBIfam" id="TIGR03434">
    <property type="entry name" value="ADOP"/>
    <property type="match status" value="1"/>
</dbReference>
<evidence type="ECO:0000256" key="5">
    <source>
        <dbReference type="ARBA" id="ARBA00023136"/>
    </source>
</evidence>
<evidence type="ECO:0000256" key="2">
    <source>
        <dbReference type="ARBA" id="ARBA00022475"/>
    </source>
</evidence>
<keyword evidence="4 7" id="KW-1133">Transmembrane helix</keyword>
<keyword evidence="11" id="KW-1185">Reference proteome</keyword>
<feature type="domain" description="MacB-like periplasmic core" evidence="9">
    <location>
        <begin position="451"/>
        <end position="649"/>
    </location>
</feature>
<dbReference type="RefSeq" id="WP_161557255.1">
    <property type="nucleotide sequence ID" value="NZ_CP030840.1"/>
</dbReference>
<dbReference type="InterPro" id="IPR050250">
    <property type="entry name" value="Macrolide_Exporter_MacB"/>
</dbReference>
<protein>
    <submittedName>
        <fullName evidence="10">Permease</fullName>
    </submittedName>
</protein>
<feature type="transmembrane region" description="Helical" evidence="7">
    <location>
        <begin position="765"/>
        <end position="786"/>
    </location>
</feature>
<dbReference type="InterPro" id="IPR017800">
    <property type="entry name" value="ADOP"/>
</dbReference>
<dbReference type="EMBL" id="CP030840">
    <property type="protein sequence ID" value="AXC11113.1"/>
    <property type="molecule type" value="Genomic_DNA"/>
</dbReference>
<organism evidence="10 11">
    <name type="scientific">Acidisarcina polymorpha</name>
    <dbReference type="NCBI Taxonomy" id="2211140"/>
    <lineage>
        <taxon>Bacteria</taxon>
        <taxon>Pseudomonadati</taxon>
        <taxon>Acidobacteriota</taxon>
        <taxon>Terriglobia</taxon>
        <taxon>Terriglobales</taxon>
        <taxon>Acidobacteriaceae</taxon>
        <taxon>Acidisarcina</taxon>
    </lineage>
</organism>
<comment type="subcellular location">
    <subcellularLocation>
        <location evidence="1">Cell membrane</location>
        <topology evidence="1">Multi-pass membrane protein</topology>
    </subcellularLocation>
</comment>
<sequence>MQNLLNDFRYALRQLQKSPVFTFTAVLTLALGIGANTAIFTVVQSLLLAPLDYPEADRIMALNTRYEQQGRETPRVTGADLVDIRNQSKSVSAIGYYQGGGGEAGVQIRDHSSFTAVSAVDAGFARVLQVAPEAGRWFVDSEAKHAAVVNANFARDHFGGVQAAIGQTIAVEGQPVQIVGVLPAAFDFPDHTQVWMAEAEQPQTPSRTAFNYRAVVRLRHGVSMAAAQSELTAIASRLQSAYPGDNKDKTFRLVPLQEQLVGSVRPMLLLLMASVALILLIACVNVMHLYMARAVDRQRELAVRTALGSTRSQLGRLVVVESLLVSFAGAIVGIFLAIPLVKMLVRIAPANLPRSADIHLNFGVLAFTAGIALLATVAASLLPARQATRVDPIVALKQDSSRGMSSRHSSRLRSGLVVAEVAATFVLAFGAALLGRTMLVLQNTDPGYRKSDLLIVDADAPASTLESSIQATQKFETIFAELRALPGVESVGGVMGLPTGSYGSNGYYGVIGAPYDVQHGPQAVFTLASPDYFRTMAVPLLSGRDFTRRDDYDAPPVAIVSESLARQSFPGQDPIGRQIECGLDAPGKWMTIVGVVRDLRQDSPADAPGPALYMPLLQHPSMAAQINIAIHTRLSPVALIDTVRGKIERVDPAIAARFTTMNTMVGDSVEMQHFRSILIGSFAAVGLLLAVLGVYGTVAYSVAQRTFEVGIRMTFGAERASILKLVLLQVLMLAGIGVGAGLMASLIAGHWIGSMLVGVSPADPVSLAIAIGVLLSAALLAAFLPARRAALVDPVKALRGL</sequence>
<dbReference type="Proteomes" id="UP000253606">
    <property type="component" value="Chromosome"/>
</dbReference>
<dbReference type="GO" id="GO:0022857">
    <property type="term" value="F:transmembrane transporter activity"/>
    <property type="evidence" value="ECO:0007669"/>
    <property type="project" value="TreeGrafter"/>
</dbReference>
<feature type="transmembrane region" description="Helical" evidence="7">
    <location>
        <begin position="267"/>
        <end position="290"/>
    </location>
</feature>
<evidence type="ECO:0000256" key="1">
    <source>
        <dbReference type="ARBA" id="ARBA00004651"/>
    </source>
</evidence>
<feature type="domain" description="ABC3 transporter permease C-terminal" evidence="8">
    <location>
        <begin position="681"/>
        <end position="790"/>
    </location>
</feature>
<dbReference type="InterPro" id="IPR003838">
    <property type="entry name" value="ABC3_permease_C"/>
</dbReference>
<dbReference type="PANTHER" id="PTHR30572">
    <property type="entry name" value="MEMBRANE COMPONENT OF TRANSPORTER-RELATED"/>
    <property type="match status" value="1"/>
</dbReference>
<dbReference type="GO" id="GO:0005886">
    <property type="term" value="C:plasma membrane"/>
    <property type="evidence" value="ECO:0007669"/>
    <property type="project" value="UniProtKB-SubCell"/>
</dbReference>
<feature type="transmembrane region" description="Helical" evidence="7">
    <location>
        <begin position="722"/>
        <end position="753"/>
    </location>
</feature>
<keyword evidence="2" id="KW-1003">Cell membrane</keyword>
<feature type="transmembrane region" description="Helical" evidence="7">
    <location>
        <begin position="677"/>
        <end position="702"/>
    </location>
</feature>
<comment type="similarity">
    <text evidence="6">Belongs to the ABC-4 integral membrane protein family.</text>
</comment>
<dbReference type="Pfam" id="PF02687">
    <property type="entry name" value="FtsX"/>
    <property type="match status" value="2"/>
</dbReference>
<dbReference type="Pfam" id="PF12704">
    <property type="entry name" value="MacB_PCD"/>
    <property type="match status" value="2"/>
</dbReference>
<evidence type="ECO:0000313" key="11">
    <source>
        <dbReference type="Proteomes" id="UP000253606"/>
    </source>
</evidence>
<evidence type="ECO:0000256" key="6">
    <source>
        <dbReference type="ARBA" id="ARBA00038076"/>
    </source>
</evidence>
<gene>
    <name evidence="10" type="ORF">ACPOL_1771</name>
</gene>
<feature type="transmembrane region" description="Helical" evidence="7">
    <location>
        <begin position="412"/>
        <end position="434"/>
    </location>
</feature>
<evidence type="ECO:0000256" key="3">
    <source>
        <dbReference type="ARBA" id="ARBA00022692"/>
    </source>
</evidence>
<accession>A0A2Z5FW49</accession>
<evidence type="ECO:0000313" key="10">
    <source>
        <dbReference type="EMBL" id="AXC11113.1"/>
    </source>
</evidence>
<keyword evidence="3 7" id="KW-0812">Transmembrane</keyword>
<feature type="transmembrane region" description="Helical" evidence="7">
    <location>
        <begin position="358"/>
        <end position="382"/>
    </location>
</feature>
<proteinExistence type="inferred from homology"/>
<feature type="domain" description="MacB-like periplasmic core" evidence="9">
    <location>
        <begin position="22"/>
        <end position="233"/>
    </location>
</feature>
<evidence type="ECO:0000259" key="9">
    <source>
        <dbReference type="Pfam" id="PF12704"/>
    </source>
</evidence>
<dbReference type="KEGG" id="abas:ACPOL_1771"/>
<name>A0A2Z5FW49_9BACT</name>
<reference evidence="10 11" key="1">
    <citation type="journal article" date="2018" name="Front. Microbiol.">
        <title>Hydrolytic Capabilities as a Key to Environmental Success: Chitinolytic and Cellulolytic Acidobacteria From Acidic Sub-arctic Soils and Boreal Peatlands.</title>
        <authorList>
            <person name="Belova S.E."/>
            <person name="Ravin N.V."/>
            <person name="Pankratov T.A."/>
            <person name="Rakitin A.L."/>
            <person name="Ivanova A.A."/>
            <person name="Beletsky A.V."/>
            <person name="Mardanov A.V."/>
            <person name="Sinninghe Damste J.S."/>
            <person name="Dedysh S.N."/>
        </authorList>
    </citation>
    <scope>NUCLEOTIDE SEQUENCE [LARGE SCALE GENOMIC DNA]</scope>
    <source>
        <strain evidence="10 11">SBC82</strain>
    </source>
</reference>